<dbReference type="Pfam" id="PF12833">
    <property type="entry name" value="HTH_18"/>
    <property type="match status" value="1"/>
</dbReference>
<dbReference type="RefSeq" id="WP_114334897.1">
    <property type="nucleotide sequence ID" value="NZ_QMDL01000003.1"/>
</dbReference>
<dbReference type="Gene3D" id="1.10.10.60">
    <property type="entry name" value="Homeodomain-like"/>
    <property type="match status" value="1"/>
</dbReference>
<dbReference type="SMART" id="SM00342">
    <property type="entry name" value="HTH_ARAC"/>
    <property type="match status" value="1"/>
</dbReference>
<evidence type="ECO:0000259" key="4">
    <source>
        <dbReference type="PROSITE" id="PS01124"/>
    </source>
</evidence>
<dbReference type="Pfam" id="PF12625">
    <property type="entry name" value="Arabinose_bd"/>
    <property type="match status" value="1"/>
</dbReference>
<dbReference type="InterPro" id="IPR018060">
    <property type="entry name" value="HTH_AraC"/>
</dbReference>
<keyword evidence="2" id="KW-0238">DNA-binding</keyword>
<evidence type="ECO:0000256" key="2">
    <source>
        <dbReference type="ARBA" id="ARBA00023125"/>
    </source>
</evidence>
<dbReference type="PANTHER" id="PTHR47894:SF1">
    <property type="entry name" value="HTH-TYPE TRANSCRIPTIONAL REGULATOR VQSM"/>
    <property type="match status" value="1"/>
</dbReference>
<keyword evidence="1" id="KW-0805">Transcription regulation</keyword>
<gene>
    <name evidence="5" type="primary">virS_9</name>
    <name evidence="5" type="ORF">DOQ08_02123</name>
</gene>
<dbReference type="EMBL" id="QMDL01000003">
    <property type="protein sequence ID" value="RMJ02659.1"/>
    <property type="molecule type" value="Genomic_DNA"/>
</dbReference>
<protein>
    <submittedName>
        <fullName evidence="5">HTH-type transcriptional regulator VirS</fullName>
    </submittedName>
</protein>
<dbReference type="PANTHER" id="PTHR47894">
    <property type="entry name" value="HTH-TYPE TRANSCRIPTIONAL REGULATOR GADX"/>
    <property type="match status" value="1"/>
</dbReference>
<evidence type="ECO:0000313" key="5">
    <source>
        <dbReference type="EMBL" id="RMJ02659.1"/>
    </source>
</evidence>
<keyword evidence="6" id="KW-1185">Reference proteome</keyword>
<accession>A0A3M2RBX6</accession>
<dbReference type="GO" id="GO:0005829">
    <property type="term" value="C:cytosol"/>
    <property type="evidence" value="ECO:0007669"/>
    <property type="project" value="TreeGrafter"/>
</dbReference>
<dbReference type="InterPro" id="IPR032687">
    <property type="entry name" value="AraC-type_N"/>
</dbReference>
<name>A0A3M2RBX6_9GAMM</name>
<keyword evidence="3" id="KW-0804">Transcription</keyword>
<evidence type="ECO:0000313" key="6">
    <source>
        <dbReference type="Proteomes" id="UP000265903"/>
    </source>
</evidence>
<reference evidence="5 6" key="1">
    <citation type="submission" date="2018-08" db="EMBL/GenBank/DDBJ databases">
        <title>Whole Genome Sequence of the Moderate Halophilic Marine Bacterium Marinobacter litoralis Sw-45.</title>
        <authorList>
            <person name="Musa H."/>
        </authorList>
    </citation>
    <scope>NUCLEOTIDE SEQUENCE [LARGE SCALE GENOMIC DNA]</scope>
    <source>
        <strain evidence="5 6">Sw-45</strain>
    </source>
</reference>
<dbReference type="GO" id="GO:0000976">
    <property type="term" value="F:transcription cis-regulatory region binding"/>
    <property type="evidence" value="ECO:0007669"/>
    <property type="project" value="TreeGrafter"/>
</dbReference>
<proteinExistence type="predicted"/>
<dbReference type="InterPro" id="IPR009057">
    <property type="entry name" value="Homeodomain-like_sf"/>
</dbReference>
<dbReference type="Proteomes" id="UP000265903">
    <property type="component" value="Unassembled WGS sequence"/>
</dbReference>
<organism evidence="5 6">
    <name type="scientific">Marinobacter litoralis</name>
    <dbReference type="NCBI Taxonomy" id="187981"/>
    <lineage>
        <taxon>Bacteria</taxon>
        <taxon>Pseudomonadati</taxon>
        <taxon>Pseudomonadota</taxon>
        <taxon>Gammaproteobacteria</taxon>
        <taxon>Pseudomonadales</taxon>
        <taxon>Marinobacteraceae</taxon>
        <taxon>Marinobacter</taxon>
    </lineage>
</organism>
<comment type="caution">
    <text evidence="5">The sequence shown here is derived from an EMBL/GenBank/DDBJ whole genome shotgun (WGS) entry which is preliminary data.</text>
</comment>
<sequence>MTSVVDVDEPSIPSSYSRLAARELGLLARDVSEVLIGAQLSVEQFLQESTLLTPRQQLQILRNCLRIAKDDAFGLRFGQRLTSPTHGALGFLVNSSPNLLTALKAFQAYLPTRMNLARLDLEIEGEWLELSCEYAVDLEDELLRLLSEIFTVIFFDTAEFIIGRPLREANIDFMHQKPAYAARYDEHIPATIGFGALAYVLKIPLEVCQIPNASANHESYVMALRHCDAMLAQLKPNKSTCKYQVQKMMLSHPPGVLSEEEVAAALFICKRTLARRLKQEGTSFRKVRDEILSQQAEGYLLDSTLSVEAVAELLNYHDSANFRRAFKRWFNLTPDQYRRQHSASENSVLG</sequence>
<dbReference type="AlphaFoldDB" id="A0A3M2RBX6"/>
<dbReference type="PROSITE" id="PS01124">
    <property type="entry name" value="HTH_ARAC_FAMILY_2"/>
    <property type="match status" value="1"/>
</dbReference>
<evidence type="ECO:0000256" key="1">
    <source>
        <dbReference type="ARBA" id="ARBA00023015"/>
    </source>
</evidence>
<dbReference type="OrthoDB" id="6079354at2"/>
<evidence type="ECO:0000256" key="3">
    <source>
        <dbReference type="ARBA" id="ARBA00023163"/>
    </source>
</evidence>
<feature type="domain" description="HTH araC/xylS-type" evidence="4">
    <location>
        <begin position="243"/>
        <end position="340"/>
    </location>
</feature>
<dbReference type="SUPFAM" id="SSF46689">
    <property type="entry name" value="Homeodomain-like"/>
    <property type="match status" value="1"/>
</dbReference>
<dbReference type="GO" id="GO:0003700">
    <property type="term" value="F:DNA-binding transcription factor activity"/>
    <property type="evidence" value="ECO:0007669"/>
    <property type="project" value="InterPro"/>
</dbReference>